<feature type="binding site" evidence="4">
    <location>
        <position position="188"/>
    </location>
    <ligand>
        <name>[4Fe-4S] cluster</name>
        <dbReference type="ChEBI" id="CHEBI:49883"/>
    </ligand>
</feature>
<dbReference type="RefSeq" id="WP_194448045.1">
    <property type="nucleotide sequence ID" value="NZ_CP063849.1"/>
</dbReference>
<dbReference type="InterPro" id="IPR002500">
    <property type="entry name" value="PAPS_reduct_dom"/>
</dbReference>
<proteinExistence type="inferred from homology"/>
<feature type="domain" description="Phosphoadenosine phosphosulphate reductase" evidence="5">
    <location>
        <begin position="24"/>
        <end position="193"/>
    </location>
</feature>
<dbReference type="Pfam" id="PF01507">
    <property type="entry name" value="PAPS_reduct"/>
    <property type="match status" value="1"/>
</dbReference>
<keyword evidence="7" id="KW-1185">Reference proteome</keyword>
<comment type="pathway">
    <text evidence="3 4">Sulfur metabolism; hydrogen sulfide biosynthesis; sulfite from sulfate.</text>
</comment>
<keyword evidence="4" id="KW-0408">Iron</keyword>
<evidence type="ECO:0000313" key="7">
    <source>
        <dbReference type="Proteomes" id="UP000593892"/>
    </source>
</evidence>
<sequence length="223" mass="24758">MRDPLTQATAVIEHALSQGGRPGFTCSFQAEDVAVLHLLRQQSPNVPVMFLETGYHFAEVIEYRDRLAGEWGLNLVNLEAKQSVAGQESQFGILNQTDPARCCHLRKVEPLIAGLTDVDVWFTGLRREQSPTRANLQPEEQHRFPTGLTLKKVSPIYDWTNAEVFAYLAANDIPVLSLYDQGYTSIGCEPCTAKPEPGEHARAGRWGGRKLECGLHTVTVKEA</sequence>
<dbReference type="Proteomes" id="UP000593892">
    <property type="component" value="Chromosome"/>
</dbReference>
<dbReference type="KEGG" id="pfer:IRI77_26705"/>
<evidence type="ECO:0000256" key="1">
    <source>
        <dbReference type="ARBA" id="ARBA00009732"/>
    </source>
</evidence>
<feature type="active site" description="Nucleophile; cysteine thiosulfonate intermediate" evidence="4">
    <location>
        <position position="213"/>
    </location>
</feature>
<comment type="function">
    <text evidence="4">Catalyzes the formation of sulfite from adenosine 5'-phosphosulfate (APS) using thioredoxin as an electron donor.</text>
</comment>
<comment type="subcellular location">
    <subcellularLocation>
        <location evidence="4">Cytoplasm</location>
    </subcellularLocation>
</comment>
<protein>
    <recommendedName>
        <fullName evidence="4">Adenosine 5'-phosphosulfate reductase</fullName>
        <shortName evidence="4">APS reductase</shortName>
        <ecNumber evidence="4">1.8.4.10</ecNumber>
    </recommendedName>
    <alternativeName>
        <fullName evidence="4">5'-adenylylsulfate reductase</fullName>
    </alternativeName>
    <alternativeName>
        <fullName evidence="4">Thioredoxin-dependent 5'-adenylylsulfate reductase</fullName>
    </alternativeName>
</protein>
<dbReference type="EC" id="1.8.4.10" evidence="4"/>
<accession>A0A7S7SJE3</accession>
<keyword evidence="4" id="KW-0411">Iron-sulfur</keyword>
<comment type="catalytic activity">
    <reaction evidence="4">
        <text>[thioredoxin]-disulfide + sulfite + AMP + 2 H(+) = adenosine 5'-phosphosulfate + [thioredoxin]-dithiol</text>
        <dbReference type="Rhea" id="RHEA:21976"/>
        <dbReference type="Rhea" id="RHEA-COMP:10698"/>
        <dbReference type="Rhea" id="RHEA-COMP:10700"/>
        <dbReference type="ChEBI" id="CHEBI:15378"/>
        <dbReference type="ChEBI" id="CHEBI:17359"/>
        <dbReference type="ChEBI" id="CHEBI:29950"/>
        <dbReference type="ChEBI" id="CHEBI:50058"/>
        <dbReference type="ChEBI" id="CHEBI:58243"/>
        <dbReference type="ChEBI" id="CHEBI:456215"/>
        <dbReference type="EC" id="1.8.4.10"/>
    </reaction>
</comment>
<evidence type="ECO:0000256" key="4">
    <source>
        <dbReference type="HAMAP-Rule" id="MF_00063"/>
    </source>
</evidence>
<dbReference type="GO" id="GO:0070814">
    <property type="term" value="P:hydrogen sulfide biosynthetic process"/>
    <property type="evidence" value="ECO:0007669"/>
    <property type="project" value="UniProtKB-UniRule"/>
</dbReference>
<dbReference type="PIRSF" id="PIRSF000857">
    <property type="entry name" value="PAPS_reductase"/>
    <property type="match status" value="1"/>
</dbReference>
<keyword evidence="4" id="KW-0963">Cytoplasm</keyword>
<evidence type="ECO:0000256" key="3">
    <source>
        <dbReference type="ARBA" id="ARBA00024327"/>
    </source>
</evidence>
<comment type="cofactor">
    <cofactor evidence="4">
        <name>[4Fe-4S] cluster</name>
        <dbReference type="ChEBI" id="CHEBI:49883"/>
    </cofactor>
    <text evidence="4">Binds 1 [4Fe-4S] cluster per subunit.</text>
</comment>
<reference evidence="6 7" key="1">
    <citation type="submission" date="2020-10" db="EMBL/GenBank/DDBJ databases">
        <title>Complete genome sequence of Paludibaculum fermentans P105T, a facultatively anaerobic acidobacterium capable of dissimilatory Fe(III) reduction.</title>
        <authorList>
            <person name="Dedysh S.N."/>
            <person name="Beletsky A.V."/>
            <person name="Kulichevskaya I.S."/>
            <person name="Mardanov A.V."/>
            <person name="Ravin N.V."/>
        </authorList>
    </citation>
    <scope>NUCLEOTIDE SEQUENCE [LARGE SCALE GENOMIC DNA]</scope>
    <source>
        <strain evidence="6 7">P105</strain>
    </source>
</reference>
<dbReference type="NCBIfam" id="NF002537">
    <property type="entry name" value="PRK02090.1"/>
    <property type="match status" value="1"/>
</dbReference>
<feature type="binding site" evidence="4">
    <location>
        <position position="102"/>
    </location>
    <ligand>
        <name>[4Fe-4S] cluster</name>
        <dbReference type="ChEBI" id="CHEBI:49883"/>
    </ligand>
</feature>
<dbReference type="CDD" id="cd23945">
    <property type="entry name" value="PAPS_reductase"/>
    <property type="match status" value="1"/>
</dbReference>
<dbReference type="AlphaFoldDB" id="A0A7S7SJE3"/>
<keyword evidence="2 4" id="KW-0560">Oxidoreductase</keyword>
<dbReference type="EMBL" id="CP063849">
    <property type="protein sequence ID" value="QOY86376.1"/>
    <property type="molecule type" value="Genomic_DNA"/>
</dbReference>
<feature type="binding site" evidence="4">
    <location>
        <position position="103"/>
    </location>
    <ligand>
        <name>[4Fe-4S] cluster</name>
        <dbReference type="ChEBI" id="CHEBI:49883"/>
    </ligand>
</feature>
<comment type="similarity">
    <text evidence="1 4">Belongs to the PAPS reductase family. CysH subfamily.</text>
</comment>
<dbReference type="InterPro" id="IPR014729">
    <property type="entry name" value="Rossmann-like_a/b/a_fold"/>
</dbReference>
<feature type="binding site" evidence="4">
    <location>
        <position position="191"/>
    </location>
    <ligand>
        <name>[4Fe-4S] cluster</name>
        <dbReference type="ChEBI" id="CHEBI:49883"/>
    </ligand>
</feature>
<name>A0A7S7SJE3_PALFE</name>
<organism evidence="6 7">
    <name type="scientific">Paludibaculum fermentans</name>
    <dbReference type="NCBI Taxonomy" id="1473598"/>
    <lineage>
        <taxon>Bacteria</taxon>
        <taxon>Pseudomonadati</taxon>
        <taxon>Acidobacteriota</taxon>
        <taxon>Terriglobia</taxon>
        <taxon>Bryobacterales</taxon>
        <taxon>Bryobacteraceae</taxon>
        <taxon>Paludibaculum</taxon>
    </lineage>
</organism>
<dbReference type="SUPFAM" id="SSF52402">
    <property type="entry name" value="Adenine nucleotide alpha hydrolases-like"/>
    <property type="match status" value="1"/>
</dbReference>
<dbReference type="GO" id="GO:0004604">
    <property type="term" value="F:phosphoadenylyl-sulfate reductase (thioredoxin) activity"/>
    <property type="evidence" value="ECO:0007669"/>
    <property type="project" value="UniProtKB-UniRule"/>
</dbReference>
<dbReference type="Gene3D" id="3.40.50.620">
    <property type="entry name" value="HUPs"/>
    <property type="match status" value="1"/>
</dbReference>
<gene>
    <name evidence="4" type="primary">cysH</name>
    <name evidence="6" type="ORF">IRI77_26705</name>
</gene>
<dbReference type="GO" id="GO:0043866">
    <property type="term" value="F:adenylyl-sulfate reductase (thioredoxin) activity"/>
    <property type="evidence" value="ECO:0007669"/>
    <property type="project" value="UniProtKB-EC"/>
</dbReference>
<dbReference type="GO" id="GO:0019379">
    <property type="term" value="P:sulfate assimilation, phosphoadenylyl sulfate reduction by phosphoadenylyl-sulfate reductase (thioredoxin)"/>
    <property type="evidence" value="ECO:0007669"/>
    <property type="project" value="UniProtKB-UniRule"/>
</dbReference>
<dbReference type="GO" id="GO:0051539">
    <property type="term" value="F:4 iron, 4 sulfur cluster binding"/>
    <property type="evidence" value="ECO:0007669"/>
    <property type="project" value="UniProtKB-UniRule"/>
</dbReference>
<dbReference type="GO" id="GO:0046872">
    <property type="term" value="F:metal ion binding"/>
    <property type="evidence" value="ECO:0007669"/>
    <property type="project" value="UniProtKB-KW"/>
</dbReference>
<evidence type="ECO:0000256" key="2">
    <source>
        <dbReference type="ARBA" id="ARBA00023002"/>
    </source>
</evidence>
<dbReference type="NCBIfam" id="TIGR00434">
    <property type="entry name" value="cysH"/>
    <property type="match status" value="1"/>
</dbReference>
<evidence type="ECO:0000313" key="6">
    <source>
        <dbReference type="EMBL" id="QOY86376.1"/>
    </source>
</evidence>
<dbReference type="GO" id="GO:0005737">
    <property type="term" value="C:cytoplasm"/>
    <property type="evidence" value="ECO:0007669"/>
    <property type="project" value="UniProtKB-SubCell"/>
</dbReference>
<dbReference type="HAMAP" id="MF_00063">
    <property type="entry name" value="CysH"/>
    <property type="match status" value="1"/>
</dbReference>
<evidence type="ECO:0000259" key="5">
    <source>
        <dbReference type="Pfam" id="PF01507"/>
    </source>
</evidence>
<dbReference type="PANTHER" id="PTHR46509:SF1">
    <property type="entry name" value="PHOSPHOADENOSINE PHOSPHOSULFATE REDUCTASE"/>
    <property type="match status" value="1"/>
</dbReference>
<dbReference type="InterPro" id="IPR004511">
    <property type="entry name" value="PAPS/APS_Rdtase"/>
</dbReference>
<dbReference type="PANTHER" id="PTHR46509">
    <property type="entry name" value="PHOSPHOADENOSINE PHOSPHOSULFATE REDUCTASE"/>
    <property type="match status" value="1"/>
</dbReference>
<keyword evidence="4" id="KW-0479">Metal-binding</keyword>